<dbReference type="CDD" id="cd00144">
    <property type="entry name" value="MPP_PPP_family"/>
    <property type="match status" value="1"/>
</dbReference>
<proteinExistence type="predicted"/>
<dbReference type="RefSeq" id="WP_338097173.1">
    <property type="nucleotide sequence ID" value="NZ_CP131061.1"/>
</dbReference>
<keyword evidence="4" id="KW-1185">Reference proteome</keyword>
<dbReference type="GO" id="GO:0016787">
    <property type="term" value="F:hydrolase activity"/>
    <property type="evidence" value="ECO:0007669"/>
    <property type="project" value="InterPro"/>
</dbReference>
<dbReference type="GeneID" id="89228404"/>
<dbReference type="PROSITE" id="PS00125">
    <property type="entry name" value="SER_THR_PHOSPHATASE"/>
    <property type="match status" value="1"/>
</dbReference>
<dbReference type="SMART" id="SM00156">
    <property type="entry name" value="PP2Ac"/>
    <property type="match status" value="1"/>
</dbReference>
<dbReference type="PANTHER" id="PTHR11668">
    <property type="entry name" value="SERINE/THREONINE PROTEIN PHOSPHATASE"/>
    <property type="match status" value="1"/>
</dbReference>
<gene>
    <name evidence="3" type="ORF">MsAm2_09860</name>
</gene>
<name>A0AA96V7R5_9EURY</name>
<dbReference type="SUPFAM" id="SSF56300">
    <property type="entry name" value="Metallo-dependent phosphatases"/>
    <property type="match status" value="1"/>
</dbReference>
<feature type="region of interest" description="Disordered" evidence="1">
    <location>
        <begin position="290"/>
        <end position="349"/>
    </location>
</feature>
<dbReference type="EMBL" id="CP131061">
    <property type="protein sequence ID" value="WNY27195.1"/>
    <property type="molecule type" value="Genomic_DNA"/>
</dbReference>
<dbReference type="InterPro" id="IPR006186">
    <property type="entry name" value="Ser/Thr-sp_prot-phosphatase"/>
</dbReference>
<protein>
    <recommendedName>
        <fullName evidence="2">Serine/threonine specific protein phosphatases domain-containing protein</fullName>
    </recommendedName>
</protein>
<dbReference type="InterPro" id="IPR050341">
    <property type="entry name" value="PP1_catalytic_subunit"/>
</dbReference>
<dbReference type="InterPro" id="IPR029052">
    <property type="entry name" value="Metallo-depent_PP-like"/>
</dbReference>
<dbReference type="PANTHER" id="PTHR11668:SF496">
    <property type="entry name" value="SERINE_THREONINE-PROTEIN PHOSPHATASE"/>
    <property type="match status" value="1"/>
</dbReference>
<feature type="domain" description="Serine/threonine specific protein phosphatases" evidence="2">
    <location>
        <begin position="98"/>
        <end position="103"/>
    </location>
</feature>
<organism evidence="3 4">
    <name type="scientific">Methanolapillus ohkumae</name>
    <dbReference type="NCBI Taxonomy" id="3028298"/>
    <lineage>
        <taxon>Archaea</taxon>
        <taxon>Methanobacteriati</taxon>
        <taxon>Methanobacteriota</taxon>
        <taxon>Stenosarchaea group</taxon>
        <taxon>Methanomicrobia</taxon>
        <taxon>Methanosarcinales</taxon>
        <taxon>Methanosarcinaceae</taxon>
        <taxon>Methanolapillus</taxon>
    </lineage>
</organism>
<reference evidence="3 4" key="1">
    <citation type="submission" date="2023-07" db="EMBL/GenBank/DDBJ databases">
        <title>Closed genome sequence of Methanosarcinaceae archaeon Am2.</title>
        <authorList>
            <person name="Poehlein A."/>
            <person name="Protasov E."/>
            <person name="Platt K."/>
            <person name="Reeh H."/>
            <person name="Daniel R."/>
            <person name="Brune A."/>
        </authorList>
    </citation>
    <scope>NUCLEOTIDE SEQUENCE [LARGE SCALE GENOMIC DNA]</scope>
    <source>
        <strain evidence="3 4">Am2</strain>
    </source>
</reference>
<evidence type="ECO:0000313" key="3">
    <source>
        <dbReference type="EMBL" id="WNY27195.1"/>
    </source>
</evidence>
<dbReference type="Gene3D" id="3.60.21.10">
    <property type="match status" value="1"/>
</dbReference>
<feature type="compositionally biased region" description="Basic and acidic residues" evidence="1">
    <location>
        <begin position="313"/>
        <end position="332"/>
    </location>
</feature>
<dbReference type="PRINTS" id="PR00114">
    <property type="entry name" value="STPHPHTASE"/>
</dbReference>
<dbReference type="InterPro" id="IPR004843">
    <property type="entry name" value="Calcineurin-like_PHP"/>
</dbReference>
<evidence type="ECO:0000313" key="4">
    <source>
        <dbReference type="Proteomes" id="UP001304970"/>
    </source>
</evidence>
<evidence type="ECO:0000259" key="2">
    <source>
        <dbReference type="PROSITE" id="PS00125"/>
    </source>
</evidence>
<dbReference type="Proteomes" id="UP001304970">
    <property type="component" value="Chromosome"/>
</dbReference>
<dbReference type="AlphaFoldDB" id="A0AA96V7R5"/>
<dbReference type="Pfam" id="PF00149">
    <property type="entry name" value="Metallophos"/>
    <property type="match status" value="1"/>
</dbReference>
<evidence type="ECO:0000256" key="1">
    <source>
        <dbReference type="SAM" id="MobiDB-lite"/>
    </source>
</evidence>
<sequence length="349" mass="39415">MADDSGEKERLRRNLEQILPILQAEEAVFSLNAKKALIATDIHGNSDILDFILALGLEKKADAWIFLGDHIDKGPDSVGVLNRLFDLKIQSPKNVVLLRGNHETKDVNYLSEFKSSILEEPDLFELANDAFKELPVAVVLNEKVFCVHGGLSESPLLEISKSAEDSFSYLWSDPADVKGWSASPRGIRVKRFGPDVVQSFLQKNNFQLVIRGHTTLECGVKFWFDKTLVSLYSALPCAGPDIRAAVCLASPESVEFFFYRKDKKKNDNGFVWEYKTSRLALHPILKEKTAEQSGSENVMPAAPECKKRGKIRQKTDMEKWKRLTKKESAERKQKLRKNSKTTDSIQNTK</sequence>
<accession>A0AA96V7R5</accession>